<dbReference type="AlphaFoldDB" id="A0AAJ4IFS8"/>
<evidence type="ECO:0000313" key="1">
    <source>
        <dbReference type="EMBL" id="QPL56073.1"/>
    </source>
</evidence>
<name>A0AAJ4IFS8_9VIBR</name>
<proteinExistence type="predicted"/>
<evidence type="ECO:0000313" key="2">
    <source>
        <dbReference type="Proteomes" id="UP000594435"/>
    </source>
</evidence>
<sequence length="326" mass="36319">MQLNHSLVTVGTVAAITFSGFSSAQPDDHGSFSEVSVGFERISYSEELGDVAGMGKLTQSIAVINPAIRQLSYTGINQQWGIYIQSASTLATDIETEYWEIGEFGRVQQNAFKTKANELGFKLAYHQTSQLQWLMGGRFYTNSFTRSNFAFVDPGASRFDQALIDLPRNEGDDVPRFNLPGQNVTDADTPQSNNPDHLVPVISVSEDHMGVILLAGIRYDTQFGAEKNSSWSWFSEAELSVDAYSQTQNTQFETLTLKDYFNGYGLSGKLGVRYNLLEHIAVLASVDGYVKQRDEIISHLSSGRRIRVPEVTYSNLAFTIGLQWRY</sequence>
<dbReference type="EMBL" id="CP065218">
    <property type="protein sequence ID" value="QPL56073.1"/>
    <property type="molecule type" value="Genomic_DNA"/>
</dbReference>
<protein>
    <submittedName>
        <fullName evidence="1">Autotransporter outer membrane beta-barrel domain-containing protein</fullName>
    </submittedName>
</protein>
<dbReference type="Proteomes" id="UP000594435">
    <property type="component" value="Chromosome 2"/>
</dbReference>
<reference evidence="1 2" key="1">
    <citation type="submission" date="2020-11" db="EMBL/GenBank/DDBJ databases">
        <title>Complete and Circularized Genome Assembly of a human isolate of Vibrio navarrensis biotype pommerensis with MiSeq and MinION Sequence Data.</title>
        <authorList>
            <person name="Schwartz K."/>
            <person name="Borowiak M."/>
            <person name="Deneke C."/>
            <person name="Balau V."/>
            <person name="Metelmann C."/>
            <person name="Strauch E."/>
        </authorList>
    </citation>
    <scope>NUCLEOTIDE SEQUENCE [LARGE SCALE GENOMIC DNA]</scope>
    <source>
        <strain evidence="1 2">20-VB00237</strain>
    </source>
</reference>
<dbReference type="RefSeq" id="WP_193167770.1">
    <property type="nucleotide sequence ID" value="NZ_CP065218.1"/>
</dbReference>
<accession>A0AAJ4IFS8</accession>
<gene>
    <name evidence="1" type="ORF">I3X05_18380</name>
</gene>
<organism evidence="1 2">
    <name type="scientific">Vibrio navarrensis</name>
    <dbReference type="NCBI Taxonomy" id="29495"/>
    <lineage>
        <taxon>Bacteria</taxon>
        <taxon>Pseudomonadati</taxon>
        <taxon>Pseudomonadota</taxon>
        <taxon>Gammaproteobacteria</taxon>
        <taxon>Vibrionales</taxon>
        <taxon>Vibrionaceae</taxon>
        <taxon>Vibrio</taxon>
    </lineage>
</organism>